<dbReference type="PANTHER" id="PTHR37841:SF1">
    <property type="entry name" value="DUF3298 DOMAIN-CONTAINING PROTEIN"/>
    <property type="match status" value="1"/>
</dbReference>
<evidence type="ECO:0000313" key="1">
    <source>
        <dbReference type="EMBL" id="MVT10387.1"/>
    </source>
</evidence>
<accession>A0A7K1U7Q1</accession>
<keyword evidence="2" id="KW-1185">Reference proteome</keyword>
<reference evidence="1 2" key="1">
    <citation type="submission" date="2019-12" db="EMBL/GenBank/DDBJ databases">
        <title>Chitinophaga sp. strain ysch24 (GDMCC 1.1355), whole genome shotgun sequence.</title>
        <authorList>
            <person name="Zhang X."/>
        </authorList>
    </citation>
    <scope>NUCLEOTIDE SEQUENCE [LARGE SCALE GENOMIC DNA]</scope>
    <source>
        <strain evidence="2">ysch24</strain>
    </source>
</reference>
<sequence>MRLLSALLLCIIPYIVSAQKKKPKPLIVNDLPVTTLEAQPEEPDPALSEEALQTDKKGEKYGVINTVTKKVLIPYEYEHIEKKYATFYSTSFFFKVKKNGLYGIKDITKKISIPTVYNNIAYDSKPFFPAARGGKWGIISTTGKVKVPFSYDTVFSDMNAYVVRKGQLQGIISVEGKILLPIAYTSFKSFRNSSLNETDWQLIADSHSHKGLWNIASQTLALPAVFDQITDVSNTHVIVVNAGKYGVVTTQNKPAVPFRYDYIKFLFLKDASQPLIARTGDKYGLLSSSGKELIPLQYDDLQSISAGLYKVSNAGKYKVINAAGRILTGQEYDHIGVYVNGKATAYKGQQKTFIDTLGEAGNFQPSDDLGYTDLKSLFDDFALAMNAENDSLLELFCKKVCPDKHTLDFMIQANLKYSTFITDIVRNKYTLEYIRESWFSRLQDTHRYWAANGLTGKLRYTGKEYLNTYLWNEKYAVETFMKPVFFTAGDKSVKFQPNDLTRIDGRWKAFKLPTRI</sequence>
<organism evidence="1 2">
    <name type="scientific">Chitinophaga tropicalis</name>
    <dbReference type="NCBI Taxonomy" id="2683588"/>
    <lineage>
        <taxon>Bacteria</taxon>
        <taxon>Pseudomonadati</taxon>
        <taxon>Bacteroidota</taxon>
        <taxon>Chitinophagia</taxon>
        <taxon>Chitinophagales</taxon>
        <taxon>Chitinophagaceae</taxon>
        <taxon>Chitinophaga</taxon>
    </lineage>
</organism>
<evidence type="ECO:0000313" key="2">
    <source>
        <dbReference type="Proteomes" id="UP000461730"/>
    </source>
</evidence>
<dbReference type="InterPro" id="IPR032774">
    <property type="entry name" value="WG_beta_rep"/>
</dbReference>
<dbReference type="AlphaFoldDB" id="A0A7K1U7Q1"/>
<dbReference type="PANTHER" id="PTHR37841">
    <property type="entry name" value="GLR2918 PROTEIN"/>
    <property type="match status" value="1"/>
</dbReference>
<dbReference type="EMBL" id="WRXN01000008">
    <property type="protein sequence ID" value="MVT10387.1"/>
    <property type="molecule type" value="Genomic_DNA"/>
</dbReference>
<dbReference type="RefSeq" id="WP_157307830.1">
    <property type="nucleotide sequence ID" value="NZ_WRXN01000008.1"/>
</dbReference>
<gene>
    <name evidence="1" type="ORF">GO493_19100</name>
</gene>
<dbReference type="Proteomes" id="UP000461730">
    <property type="component" value="Unassembled WGS sequence"/>
</dbReference>
<comment type="caution">
    <text evidence="1">The sequence shown here is derived from an EMBL/GenBank/DDBJ whole genome shotgun (WGS) entry which is preliminary data.</text>
</comment>
<proteinExistence type="predicted"/>
<name>A0A7K1U7Q1_9BACT</name>
<protein>
    <recommendedName>
        <fullName evidence="3">WG repeat protein</fullName>
    </recommendedName>
</protein>
<dbReference type="Pfam" id="PF14903">
    <property type="entry name" value="WG_beta_rep"/>
    <property type="match status" value="2"/>
</dbReference>
<evidence type="ECO:0008006" key="3">
    <source>
        <dbReference type="Google" id="ProtNLM"/>
    </source>
</evidence>